<evidence type="ECO:0000256" key="1">
    <source>
        <dbReference type="SAM" id="MobiDB-lite"/>
    </source>
</evidence>
<comment type="caution">
    <text evidence="2">The sequence shown here is derived from an EMBL/GenBank/DDBJ whole genome shotgun (WGS) entry which is preliminary data.</text>
</comment>
<dbReference type="Proteomes" id="UP000005324">
    <property type="component" value="Unassembled WGS sequence"/>
</dbReference>
<feature type="region of interest" description="Disordered" evidence="1">
    <location>
        <begin position="1"/>
        <end position="70"/>
    </location>
</feature>
<gene>
    <name evidence="2" type="ORF">HMPREF0731_4616</name>
</gene>
<dbReference type="HOGENOM" id="CLU_2764108_0_0_5"/>
<keyword evidence="3" id="KW-1185">Reference proteome</keyword>
<feature type="compositionally biased region" description="Gly residues" evidence="1">
    <location>
        <begin position="1"/>
        <end position="11"/>
    </location>
</feature>
<name>D5RU54_9PROT</name>
<proteinExistence type="predicted"/>
<sequence>LHRGAGGGAGQRVGQAARRQRQAGQQQQQGGDGQQAKGGVHAGQSASRVPGRFSTQGCMRMIHTPATLPP</sequence>
<evidence type="ECO:0000313" key="3">
    <source>
        <dbReference type="Proteomes" id="UP000005324"/>
    </source>
</evidence>
<reference evidence="2 3" key="1">
    <citation type="submission" date="2010-04" db="EMBL/GenBank/DDBJ databases">
        <authorList>
            <person name="Qin X."/>
            <person name="Bachman B."/>
            <person name="Battles P."/>
            <person name="Bell A."/>
            <person name="Bess C."/>
            <person name="Bickham C."/>
            <person name="Chaboub L."/>
            <person name="Chen D."/>
            <person name="Coyle M."/>
            <person name="Deiros D.R."/>
            <person name="Dinh H."/>
            <person name="Forbes L."/>
            <person name="Fowler G."/>
            <person name="Francisco L."/>
            <person name="Fu Q."/>
            <person name="Gubbala S."/>
            <person name="Hale W."/>
            <person name="Han Y."/>
            <person name="Hemphill L."/>
            <person name="Highlander S.K."/>
            <person name="Hirani K."/>
            <person name="Hogues M."/>
            <person name="Jackson L."/>
            <person name="Jakkamsetti A."/>
            <person name="Javaid M."/>
            <person name="Jiang H."/>
            <person name="Korchina V."/>
            <person name="Kovar C."/>
            <person name="Lara F."/>
            <person name="Lee S."/>
            <person name="Mata R."/>
            <person name="Mathew T."/>
            <person name="Moen C."/>
            <person name="Morales K."/>
            <person name="Munidasa M."/>
            <person name="Nazareth L."/>
            <person name="Ngo R."/>
            <person name="Nguyen L."/>
            <person name="Okwuonu G."/>
            <person name="Ongeri F."/>
            <person name="Patil S."/>
            <person name="Petrosino J."/>
            <person name="Pham C."/>
            <person name="Pham P."/>
            <person name="Pu L.-L."/>
            <person name="Puazo M."/>
            <person name="Raj R."/>
            <person name="Reid J."/>
            <person name="Rouhana J."/>
            <person name="Saada N."/>
            <person name="Shang Y."/>
            <person name="Simmons D."/>
            <person name="Thornton R."/>
            <person name="Warren J."/>
            <person name="Weissenberger G."/>
            <person name="Zhang J."/>
            <person name="Zhang L."/>
            <person name="Zhou C."/>
            <person name="Zhu D."/>
            <person name="Muzny D."/>
            <person name="Worley K."/>
            <person name="Gibbs R."/>
        </authorList>
    </citation>
    <scope>NUCLEOTIDE SEQUENCE [LARGE SCALE GENOMIC DNA]</scope>
    <source>
        <strain evidence="2 3">ATCC 49957</strain>
    </source>
</reference>
<feature type="compositionally biased region" description="Low complexity" evidence="1">
    <location>
        <begin position="12"/>
        <end position="39"/>
    </location>
</feature>
<dbReference type="AlphaFoldDB" id="D5RU54"/>
<feature type="non-terminal residue" evidence="2">
    <location>
        <position position="1"/>
    </location>
</feature>
<accession>D5RU54</accession>
<organism evidence="2 3">
    <name type="scientific">Pseudoroseomonas cervicalis ATCC 49957</name>
    <dbReference type="NCBI Taxonomy" id="525371"/>
    <lineage>
        <taxon>Bacteria</taxon>
        <taxon>Pseudomonadati</taxon>
        <taxon>Pseudomonadota</taxon>
        <taxon>Alphaproteobacteria</taxon>
        <taxon>Acetobacterales</taxon>
        <taxon>Roseomonadaceae</taxon>
        <taxon>Roseomonas</taxon>
    </lineage>
</organism>
<dbReference type="EMBL" id="ADVL01000930">
    <property type="protein sequence ID" value="EFH09164.1"/>
    <property type="molecule type" value="Genomic_DNA"/>
</dbReference>
<evidence type="ECO:0000313" key="2">
    <source>
        <dbReference type="EMBL" id="EFH09164.1"/>
    </source>
</evidence>
<protein>
    <submittedName>
        <fullName evidence="2">Uncharacterized protein</fullName>
    </submittedName>
</protein>